<dbReference type="Pfam" id="PF00226">
    <property type="entry name" value="DnaJ"/>
    <property type="match status" value="1"/>
</dbReference>
<evidence type="ECO:0000313" key="6">
    <source>
        <dbReference type="EMBL" id="WZN64253.1"/>
    </source>
</evidence>
<dbReference type="CDD" id="cd06257">
    <property type="entry name" value="DnaJ"/>
    <property type="match status" value="1"/>
</dbReference>
<accession>A0AAX4PDC2</accession>
<dbReference type="InterPro" id="IPR002939">
    <property type="entry name" value="DnaJ_C"/>
</dbReference>
<feature type="compositionally biased region" description="Basic and acidic residues" evidence="4">
    <location>
        <begin position="211"/>
        <end position="229"/>
    </location>
</feature>
<evidence type="ECO:0000256" key="2">
    <source>
        <dbReference type="ARBA" id="ARBA00022737"/>
    </source>
</evidence>
<dbReference type="InterPro" id="IPR000408">
    <property type="entry name" value="Reg_chr_condens"/>
</dbReference>
<feature type="compositionally biased region" description="Basic and acidic residues" evidence="4">
    <location>
        <begin position="65"/>
        <end position="110"/>
    </location>
</feature>
<evidence type="ECO:0000313" key="7">
    <source>
        <dbReference type="Proteomes" id="UP001472866"/>
    </source>
</evidence>
<dbReference type="Gene3D" id="1.10.287.110">
    <property type="entry name" value="DnaJ domain"/>
    <property type="match status" value="1"/>
</dbReference>
<dbReference type="InterPro" id="IPR008971">
    <property type="entry name" value="HSP40/DnaJ_pept-bd"/>
</dbReference>
<dbReference type="InterPro" id="IPR018253">
    <property type="entry name" value="DnaJ_domain_CS"/>
</dbReference>
<evidence type="ECO:0000256" key="4">
    <source>
        <dbReference type="SAM" id="MobiDB-lite"/>
    </source>
</evidence>
<dbReference type="PRINTS" id="PR00625">
    <property type="entry name" value="JDOMAIN"/>
</dbReference>
<dbReference type="PROSITE" id="PS00626">
    <property type="entry name" value="RCC1_2"/>
    <property type="match status" value="2"/>
</dbReference>
<dbReference type="PROSITE" id="PS50076">
    <property type="entry name" value="DNAJ_2"/>
    <property type="match status" value="1"/>
</dbReference>
<dbReference type="EMBL" id="CP151509">
    <property type="protein sequence ID" value="WZN64253.1"/>
    <property type="molecule type" value="Genomic_DNA"/>
</dbReference>
<name>A0AAX4PDC2_9CHLO</name>
<dbReference type="Pfam" id="PF25390">
    <property type="entry name" value="WD40_RLD"/>
    <property type="match status" value="1"/>
</dbReference>
<dbReference type="GO" id="GO:0051082">
    <property type="term" value="F:unfolded protein binding"/>
    <property type="evidence" value="ECO:0007669"/>
    <property type="project" value="InterPro"/>
</dbReference>
<feature type="repeat" description="RCC1" evidence="3">
    <location>
        <begin position="559"/>
        <end position="615"/>
    </location>
</feature>
<feature type="repeat" description="RCC1" evidence="3">
    <location>
        <begin position="671"/>
        <end position="729"/>
    </location>
</feature>
<dbReference type="PROSITE" id="PS00636">
    <property type="entry name" value="DNAJ_1"/>
    <property type="match status" value="1"/>
</dbReference>
<dbReference type="SUPFAM" id="SSF49493">
    <property type="entry name" value="HSP40/DnaJ peptide-binding domain"/>
    <property type="match status" value="1"/>
</dbReference>
<dbReference type="PROSITE" id="PS50012">
    <property type="entry name" value="RCC1_3"/>
    <property type="match status" value="4"/>
</dbReference>
<organism evidence="6 7">
    <name type="scientific">Chloropicon roscoffensis</name>
    <dbReference type="NCBI Taxonomy" id="1461544"/>
    <lineage>
        <taxon>Eukaryota</taxon>
        <taxon>Viridiplantae</taxon>
        <taxon>Chlorophyta</taxon>
        <taxon>Chloropicophyceae</taxon>
        <taxon>Chloropicales</taxon>
        <taxon>Chloropicaceae</taxon>
        <taxon>Chloropicon</taxon>
    </lineage>
</organism>
<reference evidence="6 7" key="1">
    <citation type="submission" date="2024-03" db="EMBL/GenBank/DDBJ databases">
        <title>Complete genome sequence of the green alga Chloropicon roscoffensis RCC1871.</title>
        <authorList>
            <person name="Lemieux C."/>
            <person name="Pombert J.-F."/>
            <person name="Otis C."/>
            <person name="Turmel M."/>
        </authorList>
    </citation>
    <scope>NUCLEOTIDE SEQUENCE [LARGE SCALE GENOMIC DNA]</scope>
    <source>
        <strain evidence="6 7">RCC1871</strain>
    </source>
</reference>
<dbReference type="Proteomes" id="UP001472866">
    <property type="component" value="Chromosome 09"/>
</dbReference>
<dbReference type="InterPro" id="IPR036869">
    <property type="entry name" value="J_dom_sf"/>
</dbReference>
<feature type="repeat" description="RCC1" evidence="3">
    <location>
        <begin position="616"/>
        <end position="670"/>
    </location>
</feature>
<dbReference type="InterPro" id="IPR009091">
    <property type="entry name" value="RCC1/BLIP-II"/>
</dbReference>
<protein>
    <submittedName>
        <fullName evidence="6">DnaJ-like protein</fullName>
    </submittedName>
</protein>
<sequence length="1306" mass="144194">MSLHVFGESFKDELAVRGGRQLENPRHPLYQRKANHAPLRVSNQQAFNRFMQQCYEEAERKLRAEDAREREVAAREGRPYRTREERERLKKEKEEKEKREKEERRKRGESDSGGFRMRTFDASVSYYATLGVDESASSKEIKRAYKKLALRYHPDKMAGKTAEEVAEAEMIFKQAMEAYEILADEDTRENYDKARDQRKYGKNSPMNDPDFAEKVARRREQARREREVRMNTKEERIEVIVPVTMAELSAGCTKEVSFQRRYFERNETGIFTKYREVTKVLEIRKGWNPAEPLVLESEGHASKEYQTGDVFCLVQEQEHQQFERSGAKDLSLKAHLCPKYESGAILEVVAVEALDGSRRVVVTSYLQLLLSGGGERREKIEQLGMPDPKAPFFDPPGDLYITVSVPAGNYHFQLAQGFAFPRKVYLSGSEESRARTALAAIRICADHPETLARGARTGVCICCETQASRGAEAFMETVKHVVGGFEWLTIHVGGDQVAGSSYPPLLDEEVIGLENAEILVLDPGRRPVSVMHLMAPIDGSEVASNAQVPGEGDVEVPETLAMSCGLGSYGQLALGDRETQCRTLRKMRVRPGEVVEAQPVGVSAGETHSAVLLSDGEVLTCGMGNFGQTGRPESSSTFELAPVVWDVFSQKPKVMAVACGSRHTLLIDEVGSVWSFGCSRFGQLGHGDTYDINEPQRVWPEEGLPCTVSPLRAVQVSAGGSHSLMLDTKGQCWAWGHNEKGELGVRDFETRLSPVRVGFPSAALSLVCAGTANSAFLTVDREVFTCGSHTSGLLGYPSSQDVATPRKVENLGARVIKVCLQEHMAAWCDSMGRINLWGAALRQESPRIRQQVFKVVHKKVVVRTAPSTSSPMAGVKYSGDVVKAEKEQNGWIKLSPESHPQGSLARGNSFWMLIDGSHLNLGLLLENVTNEMDPQGKESLGTIPYCAPYDKFVKDVVCCGSNVIACCESGKIWKISAEEVVRSKNDGRIIIAEEVGCLDSMRVSSSGLSASSSHIMIVAEQAAELANGDDDLEISDTILIDPEETLENMVALFQHHELFQALWMAHLRGAIVVGLGEAAALLGVTAGVCDGSGPHVRSLLPHVVRRCDAVAQTGIERLRRALKALSPYFSKSLKPPYNDISGASFAKDSVLAWDPMNPKEVDEVLPMPEGSEQALREASKNYLANLCLSEGEVGGGDLSRMWSHRMGLQAITEATAAARDRQKLREQREANLKLIRDEEIKVMGEVPQTEQRSDFDVFGCQRGGCENCKDCKAYQQPFHMGLASGSYAFLCASCGCSHSKHAEVVH</sequence>
<dbReference type="SUPFAM" id="SSF50985">
    <property type="entry name" value="RCC1/BLIP-II"/>
    <property type="match status" value="1"/>
</dbReference>
<dbReference type="InterPro" id="IPR001623">
    <property type="entry name" value="DnaJ_domain"/>
</dbReference>
<feature type="region of interest" description="Disordered" evidence="4">
    <location>
        <begin position="192"/>
        <end position="229"/>
    </location>
</feature>
<evidence type="ECO:0000259" key="5">
    <source>
        <dbReference type="PROSITE" id="PS50076"/>
    </source>
</evidence>
<dbReference type="InterPro" id="IPR051553">
    <property type="entry name" value="Ran_GTPase-activating"/>
</dbReference>
<dbReference type="GO" id="GO:0006457">
    <property type="term" value="P:protein folding"/>
    <property type="evidence" value="ECO:0007669"/>
    <property type="project" value="InterPro"/>
</dbReference>
<feature type="region of interest" description="Disordered" evidence="4">
    <location>
        <begin position="65"/>
        <end position="115"/>
    </location>
</feature>
<proteinExistence type="predicted"/>
<keyword evidence="7" id="KW-1185">Reference proteome</keyword>
<dbReference type="Gene3D" id="2.60.260.20">
    <property type="entry name" value="Urease metallochaperone UreE, N-terminal domain"/>
    <property type="match status" value="1"/>
</dbReference>
<dbReference type="PANTHER" id="PTHR45982">
    <property type="entry name" value="REGULATOR OF CHROMOSOME CONDENSATION"/>
    <property type="match status" value="1"/>
</dbReference>
<evidence type="ECO:0000256" key="3">
    <source>
        <dbReference type="PROSITE-ProRule" id="PRU00235"/>
    </source>
</evidence>
<dbReference type="SMART" id="SM00271">
    <property type="entry name" value="DnaJ"/>
    <property type="match status" value="1"/>
</dbReference>
<dbReference type="Gene3D" id="2.130.10.30">
    <property type="entry name" value="Regulator of chromosome condensation 1/beta-lactamase-inhibitor protein II"/>
    <property type="match status" value="2"/>
</dbReference>
<gene>
    <name evidence="6" type="ORF">HKI87_09g58080</name>
</gene>
<feature type="domain" description="J" evidence="5">
    <location>
        <begin position="125"/>
        <end position="195"/>
    </location>
</feature>
<dbReference type="PANTHER" id="PTHR45982:SF1">
    <property type="entry name" value="REGULATOR OF CHROMOSOME CONDENSATION"/>
    <property type="match status" value="1"/>
</dbReference>
<keyword evidence="1" id="KW-0344">Guanine-nucleotide releasing factor</keyword>
<keyword evidence="2" id="KW-0677">Repeat</keyword>
<dbReference type="Pfam" id="PF01556">
    <property type="entry name" value="DnaJ_C"/>
    <property type="match status" value="1"/>
</dbReference>
<evidence type="ECO:0000256" key="1">
    <source>
        <dbReference type="ARBA" id="ARBA00022658"/>
    </source>
</evidence>
<dbReference type="SUPFAM" id="SSF46565">
    <property type="entry name" value="Chaperone J-domain"/>
    <property type="match status" value="1"/>
</dbReference>
<dbReference type="PRINTS" id="PR00633">
    <property type="entry name" value="RCCNDNSATION"/>
</dbReference>
<dbReference type="InterPro" id="IPR058923">
    <property type="entry name" value="RCC1-like_dom"/>
</dbReference>
<feature type="repeat" description="RCC1" evidence="3">
    <location>
        <begin position="730"/>
        <end position="780"/>
    </location>
</feature>